<proteinExistence type="predicted"/>
<gene>
    <name evidence="3" type="ORF">PCOR1329_LOCUS60943</name>
</gene>
<evidence type="ECO:0000256" key="1">
    <source>
        <dbReference type="SAM" id="MobiDB-lite"/>
    </source>
</evidence>
<sequence>MIALLGVHLHSRVVCNEPTDSMLSSISYFAHGLIGWTFVAVILEAIAHGNGAPPQECDYLQNVQRSGEDVPGDSLSADGYSLWHVGMTVLWLVWITCVASASFLAKKLGLQQTRPRGSSTAAPTPTGRPATDPCGVAQIVGTPIIEQNGDSGAASASAVGMDGVAMGMPVGGSAGSAPSGSSGGGKVV</sequence>
<comment type="caution">
    <text evidence="3">The sequence shown here is derived from an EMBL/GenBank/DDBJ whole genome shotgun (WGS) entry which is preliminary data.</text>
</comment>
<keyword evidence="2" id="KW-0812">Transmembrane</keyword>
<feature type="transmembrane region" description="Helical" evidence="2">
    <location>
        <begin position="82"/>
        <end position="105"/>
    </location>
</feature>
<dbReference type="Proteomes" id="UP001189429">
    <property type="component" value="Unassembled WGS sequence"/>
</dbReference>
<reference evidence="3" key="1">
    <citation type="submission" date="2023-10" db="EMBL/GenBank/DDBJ databases">
        <authorList>
            <person name="Chen Y."/>
            <person name="Shah S."/>
            <person name="Dougan E. K."/>
            <person name="Thang M."/>
            <person name="Chan C."/>
        </authorList>
    </citation>
    <scope>NUCLEOTIDE SEQUENCE [LARGE SCALE GENOMIC DNA]</scope>
</reference>
<keyword evidence="2" id="KW-1133">Transmembrane helix</keyword>
<keyword evidence="2" id="KW-0472">Membrane</keyword>
<organism evidence="3 4">
    <name type="scientific">Prorocentrum cordatum</name>
    <dbReference type="NCBI Taxonomy" id="2364126"/>
    <lineage>
        <taxon>Eukaryota</taxon>
        <taxon>Sar</taxon>
        <taxon>Alveolata</taxon>
        <taxon>Dinophyceae</taxon>
        <taxon>Prorocentrales</taxon>
        <taxon>Prorocentraceae</taxon>
        <taxon>Prorocentrum</taxon>
    </lineage>
</organism>
<evidence type="ECO:0000313" key="3">
    <source>
        <dbReference type="EMBL" id="CAK0876638.1"/>
    </source>
</evidence>
<evidence type="ECO:0000313" key="4">
    <source>
        <dbReference type="Proteomes" id="UP001189429"/>
    </source>
</evidence>
<feature type="compositionally biased region" description="Low complexity" evidence="1">
    <location>
        <begin position="120"/>
        <end position="133"/>
    </location>
</feature>
<feature type="region of interest" description="Disordered" evidence="1">
    <location>
        <begin position="114"/>
        <end position="135"/>
    </location>
</feature>
<name>A0ABN9VT24_9DINO</name>
<keyword evidence="4" id="KW-1185">Reference proteome</keyword>
<dbReference type="EMBL" id="CAUYUJ010017650">
    <property type="protein sequence ID" value="CAK0876638.1"/>
    <property type="molecule type" value="Genomic_DNA"/>
</dbReference>
<feature type="transmembrane region" description="Helical" evidence="2">
    <location>
        <begin position="28"/>
        <end position="47"/>
    </location>
</feature>
<accession>A0ABN9VT24</accession>
<evidence type="ECO:0000256" key="2">
    <source>
        <dbReference type="SAM" id="Phobius"/>
    </source>
</evidence>
<protein>
    <submittedName>
        <fullName evidence="3">Uncharacterized protein</fullName>
    </submittedName>
</protein>